<accession>A0A562SY00</accession>
<keyword evidence="2" id="KW-0732">Signal</keyword>
<dbReference type="InterPro" id="IPR032466">
    <property type="entry name" value="Metal_Hydrolase"/>
</dbReference>
<dbReference type="OrthoDB" id="9771932at2"/>
<keyword evidence="1" id="KW-0456">Lyase</keyword>
<keyword evidence="5" id="KW-1185">Reference proteome</keyword>
<dbReference type="RefSeq" id="WP_145715867.1">
    <property type="nucleotide sequence ID" value="NZ_BAAAFY010000005.1"/>
</dbReference>
<evidence type="ECO:0000256" key="1">
    <source>
        <dbReference type="ARBA" id="ARBA00023239"/>
    </source>
</evidence>
<feature type="chain" id="PRO_5022038981" description="Amidohydrolase-related domain-containing protein" evidence="2">
    <location>
        <begin position="20"/>
        <end position="278"/>
    </location>
</feature>
<organism evidence="4 5">
    <name type="scientific">Chitinophaga japonensis</name>
    <name type="common">Flexibacter japonensis</name>
    <dbReference type="NCBI Taxonomy" id="104662"/>
    <lineage>
        <taxon>Bacteria</taxon>
        <taxon>Pseudomonadati</taxon>
        <taxon>Bacteroidota</taxon>
        <taxon>Chitinophagia</taxon>
        <taxon>Chitinophagales</taxon>
        <taxon>Chitinophagaceae</taxon>
        <taxon>Chitinophaga</taxon>
    </lineage>
</organism>
<reference evidence="4 5" key="1">
    <citation type="journal article" date="2013" name="Stand. Genomic Sci.">
        <title>Genomic Encyclopedia of Type Strains, Phase I: The one thousand microbial genomes (KMG-I) project.</title>
        <authorList>
            <person name="Kyrpides N.C."/>
            <person name="Woyke T."/>
            <person name="Eisen J.A."/>
            <person name="Garrity G."/>
            <person name="Lilburn T.G."/>
            <person name="Beck B.J."/>
            <person name="Whitman W.B."/>
            <person name="Hugenholtz P."/>
            <person name="Klenk H.P."/>
        </authorList>
    </citation>
    <scope>NUCLEOTIDE SEQUENCE [LARGE SCALE GENOMIC DNA]</scope>
    <source>
        <strain evidence="4 5">DSM 13484</strain>
    </source>
</reference>
<protein>
    <recommendedName>
        <fullName evidence="3">Amidohydrolase-related domain-containing protein</fullName>
    </recommendedName>
</protein>
<dbReference type="SUPFAM" id="SSF51556">
    <property type="entry name" value="Metallo-dependent hydrolases"/>
    <property type="match status" value="1"/>
</dbReference>
<dbReference type="EMBL" id="VLLG01000004">
    <property type="protein sequence ID" value="TWI86229.1"/>
    <property type="molecule type" value="Genomic_DNA"/>
</dbReference>
<dbReference type="PANTHER" id="PTHR21240">
    <property type="entry name" value="2-AMINO-3-CARBOXYLMUCONATE-6-SEMIALDEHYDE DECARBOXYLASE"/>
    <property type="match status" value="1"/>
</dbReference>
<dbReference type="GO" id="GO:0016831">
    <property type="term" value="F:carboxy-lyase activity"/>
    <property type="evidence" value="ECO:0007669"/>
    <property type="project" value="InterPro"/>
</dbReference>
<dbReference type="GO" id="GO:0005737">
    <property type="term" value="C:cytoplasm"/>
    <property type="evidence" value="ECO:0007669"/>
    <property type="project" value="TreeGrafter"/>
</dbReference>
<dbReference type="PANTHER" id="PTHR21240:SF28">
    <property type="entry name" value="ISO-OROTATE DECARBOXYLASE (EUROFUNG)"/>
    <property type="match status" value="1"/>
</dbReference>
<evidence type="ECO:0000256" key="2">
    <source>
        <dbReference type="SAM" id="SignalP"/>
    </source>
</evidence>
<dbReference type="InterPro" id="IPR032465">
    <property type="entry name" value="ACMSD"/>
</dbReference>
<dbReference type="GO" id="GO:0016787">
    <property type="term" value="F:hydrolase activity"/>
    <property type="evidence" value="ECO:0007669"/>
    <property type="project" value="InterPro"/>
</dbReference>
<evidence type="ECO:0000259" key="3">
    <source>
        <dbReference type="Pfam" id="PF04909"/>
    </source>
</evidence>
<sequence>MKSIGFLLFQILIYQFSFAQQQVFDNHVHLWNGDQSIQTYLAQLDSTGQTVTRFSGILIARQGEPLKTRAKNDELIALSKQYPQLLPICSVHPLDGDAATEEIRRLSGLGVKVIKLHPHTQKFEVTDDKVINLCKVAGQLGLVILMDNANIKPGDSENLFDLAIKCADTKFIFAHMGAFNFRFWNIIKVARTAKGFYKDNIYFDISATIVLLADSPVEDEFIWTIRNAGVHTVLLGSDFPQYSLRQAVDALDRLDLKQEEKDKIRYENAQRLLLGDSE</sequence>
<feature type="domain" description="Amidohydrolase-related" evidence="3">
    <location>
        <begin position="68"/>
        <end position="273"/>
    </location>
</feature>
<dbReference type="GO" id="GO:0019748">
    <property type="term" value="P:secondary metabolic process"/>
    <property type="evidence" value="ECO:0007669"/>
    <property type="project" value="TreeGrafter"/>
</dbReference>
<dbReference type="Gene3D" id="3.20.20.140">
    <property type="entry name" value="Metal-dependent hydrolases"/>
    <property type="match status" value="1"/>
</dbReference>
<evidence type="ECO:0000313" key="4">
    <source>
        <dbReference type="EMBL" id="TWI86229.1"/>
    </source>
</evidence>
<dbReference type="Proteomes" id="UP000316778">
    <property type="component" value="Unassembled WGS sequence"/>
</dbReference>
<comment type="caution">
    <text evidence="4">The sequence shown here is derived from an EMBL/GenBank/DDBJ whole genome shotgun (WGS) entry which is preliminary data.</text>
</comment>
<proteinExistence type="predicted"/>
<name>A0A562SY00_CHIJA</name>
<evidence type="ECO:0000313" key="5">
    <source>
        <dbReference type="Proteomes" id="UP000316778"/>
    </source>
</evidence>
<dbReference type="AlphaFoldDB" id="A0A562SY00"/>
<dbReference type="InterPro" id="IPR006680">
    <property type="entry name" value="Amidohydro-rel"/>
</dbReference>
<gene>
    <name evidence="4" type="ORF">LX66_3481</name>
</gene>
<dbReference type="Pfam" id="PF04909">
    <property type="entry name" value="Amidohydro_2"/>
    <property type="match status" value="1"/>
</dbReference>
<feature type="signal peptide" evidence="2">
    <location>
        <begin position="1"/>
        <end position="19"/>
    </location>
</feature>